<evidence type="ECO:0000256" key="1">
    <source>
        <dbReference type="SAM" id="MobiDB-lite"/>
    </source>
</evidence>
<proteinExistence type="predicted"/>
<name>A0A4Y3R2H7_STRCI</name>
<sequence length="170" mass="17582">MAAGIGRPFRWVPVGRGAGGARADMCASHRNRRLGPLLSQVGNDRGSVPAVTPVTTAGARGSSPACAVCHALARTRPPAAPTFARTGHPAFARSVHPTFGRTGRPRLRPDRRHSAFGRTGPGRSGRAVNTIVMVHTVPAVGVTAVVGAAGTADRWGGQARRSSTWASPSR</sequence>
<evidence type="ECO:0000313" key="2">
    <source>
        <dbReference type="EMBL" id="GEB51499.1"/>
    </source>
</evidence>
<keyword evidence="3" id="KW-1185">Reference proteome</keyword>
<feature type="region of interest" description="Disordered" evidence="1">
    <location>
        <begin position="97"/>
        <end position="125"/>
    </location>
</feature>
<organism evidence="2 3">
    <name type="scientific">Streptomyces cacaoi</name>
    <dbReference type="NCBI Taxonomy" id="1898"/>
    <lineage>
        <taxon>Bacteria</taxon>
        <taxon>Bacillati</taxon>
        <taxon>Actinomycetota</taxon>
        <taxon>Actinomycetes</taxon>
        <taxon>Kitasatosporales</taxon>
        <taxon>Streptomycetaceae</taxon>
        <taxon>Streptomyces</taxon>
    </lineage>
</organism>
<gene>
    <name evidence="2" type="ORF">SCA03_40500</name>
</gene>
<dbReference type="AlphaFoldDB" id="A0A4Y3R2H7"/>
<reference evidence="2 3" key="1">
    <citation type="submission" date="2019-06" db="EMBL/GenBank/DDBJ databases">
        <title>Whole genome shotgun sequence of Streptomyces cacaoi subsp. cacaoi NBRC 12748.</title>
        <authorList>
            <person name="Hosoyama A."/>
            <person name="Uohara A."/>
            <person name="Ohji S."/>
            <person name="Ichikawa N."/>
        </authorList>
    </citation>
    <scope>NUCLEOTIDE SEQUENCE [LARGE SCALE GENOMIC DNA]</scope>
    <source>
        <strain evidence="2 3">NBRC 12748</strain>
    </source>
</reference>
<protein>
    <submittedName>
        <fullName evidence="2">Uncharacterized protein</fullName>
    </submittedName>
</protein>
<feature type="compositionally biased region" description="Basic residues" evidence="1">
    <location>
        <begin position="103"/>
        <end position="115"/>
    </location>
</feature>
<dbReference type="EMBL" id="BJMM01000021">
    <property type="protein sequence ID" value="GEB51499.1"/>
    <property type="molecule type" value="Genomic_DNA"/>
</dbReference>
<comment type="caution">
    <text evidence="2">The sequence shown here is derived from an EMBL/GenBank/DDBJ whole genome shotgun (WGS) entry which is preliminary data.</text>
</comment>
<accession>A0A4Y3R2H7</accession>
<evidence type="ECO:0000313" key="3">
    <source>
        <dbReference type="Proteomes" id="UP000319210"/>
    </source>
</evidence>
<dbReference type="Proteomes" id="UP000319210">
    <property type="component" value="Unassembled WGS sequence"/>
</dbReference>